<dbReference type="InterPro" id="IPR036249">
    <property type="entry name" value="Thioredoxin-like_sf"/>
</dbReference>
<dbReference type="SUPFAM" id="SSF52833">
    <property type="entry name" value="Thioredoxin-like"/>
    <property type="match status" value="1"/>
</dbReference>
<evidence type="ECO:0000256" key="1">
    <source>
        <dbReference type="SAM" id="MobiDB-lite"/>
    </source>
</evidence>
<dbReference type="Proteomes" id="UP000007953">
    <property type="component" value="Chromosome"/>
</dbReference>
<dbReference type="EMBL" id="CP002819">
    <property type="protein sequence ID" value="AEG70368.1"/>
    <property type="molecule type" value="Genomic_DNA"/>
</dbReference>
<organism evidence="2 3">
    <name type="scientific">Ralstonia solanacearum (strain Po82)</name>
    <dbReference type="NCBI Taxonomy" id="1031711"/>
    <lineage>
        <taxon>Bacteria</taxon>
        <taxon>Pseudomonadati</taxon>
        <taxon>Pseudomonadota</taxon>
        <taxon>Betaproteobacteria</taxon>
        <taxon>Burkholderiales</taxon>
        <taxon>Burkholderiaceae</taxon>
        <taxon>Ralstonia</taxon>
        <taxon>Ralstonia solanacearum species complex</taxon>
    </lineage>
</organism>
<feature type="region of interest" description="Disordered" evidence="1">
    <location>
        <begin position="35"/>
        <end position="69"/>
    </location>
</feature>
<dbReference type="eggNOG" id="COG3411">
    <property type="taxonomic scope" value="Bacteria"/>
</dbReference>
<accession>F6G5K4</accession>
<evidence type="ECO:0000313" key="2">
    <source>
        <dbReference type="EMBL" id="AEG70368.1"/>
    </source>
</evidence>
<name>F6G5K4_RALS8</name>
<dbReference type="AlphaFoldDB" id="F6G5K4"/>
<dbReference type="Gene3D" id="3.40.30.10">
    <property type="entry name" value="Glutaredoxin"/>
    <property type="match status" value="1"/>
</dbReference>
<reference evidence="2 3" key="1">
    <citation type="journal article" date="2011" name="J. Bacteriol.">
        <title>Complete genome sequence of the plant pathogen Ralstonia solanacearum strain Po82.</title>
        <authorList>
            <person name="Xu J."/>
            <person name="Zheng H.J."/>
            <person name="Liu L."/>
            <person name="Pan Z.C."/>
            <person name="Prior P."/>
            <person name="Tang B."/>
            <person name="Xu J.S."/>
            <person name="Zhang H."/>
            <person name="Tian Q."/>
            <person name="Zhang L.Q."/>
            <person name="Feng J."/>
        </authorList>
    </citation>
    <scope>NUCLEOTIDE SEQUENCE [LARGE SCALE GENOMIC DNA]</scope>
    <source>
        <strain evidence="2 3">Po82</strain>
    </source>
</reference>
<protein>
    <submittedName>
        <fullName evidence="2">Ferredoxin 2fe-2s protein</fullName>
    </submittedName>
</protein>
<dbReference type="KEGG" id="rsn:RSPO_c03076"/>
<dbReference type="CDD" id="cd02980">
    <property type="entry name" value="TRX_Fd_family"/>
    <property type="match status" value="1"/>
</dbReference>
<gene>
    <name evidence="2" type="ordered locus">RSPO_c03076</name>
</gene>
<dbReference type="HOGENOM" id="CLU_1531311_0_0_4"/>
<evidence type="ECO:0000313" key="3">
    <source>
        <dbReference type="Proteomes" id="UP000007953"/>
    </source>
</evidence>
<sequence length="175" mass="19167">MAPGPGVVNPGIRSGGRPDIRKTCCSAARHHRIAGHPGDGPYNAGSSCNSTPVPRRRRASHPAPHPSMSSHYQHHVFFCLNEREDGSRCCADFGAKAMQEYAKKRCKELGINGEGRVRINKAGCLDRCELGPVLVVYPEAVWYTFVDREDIDEIIQSHLIEGKPVARLMVDPPAA</sequence>
<dbReference type="PATRIC" id="fig|1031711.3.peg.3007"/>
<proteinExistence type="predicted"/>